<dbReference type="RefSeq" id="WP_214170740.1">
    <property type="nucleotide sequence ID" value="NZ_JAHCVJ010000002.1"/>
</dbReference>
<evidence type="ECO:0000256" key="2">
    <source>
        <dbReference type="ARBA" id="ARBA00010004"/>
    </source>
</evidence>
<keyword evidence="13" id="KW-1185">Reference proteome</keyword>
<evidence type="ECO:0000256" key="5">
    <source>
        <dbReference type="ARBA" id="ARBA00022475"/>
    </source>
</evidence>
<dbReference type="AlphaFoldDB" id="A0AAW4L4R7"/>
<keyword evidence="12" id="KW-0969">Cilium</keyword>
<dbReference type="Pfam" id="PF02050">
    <property type="entry name" value="FliJ"/>
    <property type="match status" value="1"/>
</dbReference>
<dbReference type="GO" id="GO:0071973">
    <property type="term" value="P:bacterial-type flagellum-dependent cell motility"/>
    <property type="evidence" value="ECO:0007669"/>
    <property type="project" value="InterPro"/>
</dbReference>
<keyword evidence="4" id="KW-0813">Transport</keyword>
<organism evidence="12 13">
    <name type="scientific">Geoanaerobacter pelophilus</name>
    <dbReference type="NCBI Taxonomy" id="60036"/>
    <lineage>
        <taxon>Bacteria</taxon>
        <taxon>Pseudomonadati</taxon>
        <taxon>Thermodesulfobacteriota</taxon>
        <taxon>Desulfuromonadia</taxon>
        <taxon>Geobacterales</taxon>
        <taxon>Geobacteraceae</taxon>
        <taxon>Geoanaerobacter</taxon>
    </lineage>
</organism>
<keyword evidence="9" id="KW-0472">Membrane</keyword>
<comment type="caution">
    <text evidence="12">The sequence shown here is derived from an EMBL/GenBank/DDBJ whole genome shotgun (WGS) entry which is preliminary data.</text>
</comment>
<keyword evidence="6" id="KW-0145">Chemotaxis</keyword>
<proteinExistence type="inferred from homology"/>
<feature type="coiled-coil region" evidence="11">
    <location>
        <begin position="23"/>
        <end position="60"/>
    </location>
</feature>
<keyword evidence="12" id="KW-0282">Flagellum</keyword>
<evidence type="ECO:0000256" key="10">
    <source>
        <dbReference type="ARBA" id="ARBA00023225"/>
    </source>
</evidence>
<keyword evidence="10" id="KW-1006">Bacterial flagellum protein export</keyword>
<protein>
    <recommendedName>
        <fullName evidence="3">Flagellar FliJ protein</fullName>
    </recommendedName>
</protein>
<evidence type="ECO:0000313" key="12">
    <source>
        <dbReference type="EMBL" id="MBT0663968.1"/>
    </source>
</evidence>
<keyword evidence="7" id="KW-1005">Bacterial flagellum biogenesis</keyword>
<dbReference type="InterPro" id="IPR012823">
    <property type="entry name" value="Flagell_FliJ"/>
</dbReference>
<comment type="subcellular location">
    <subcellularLocation>
        <location evidence="1">Cell membrane</location>
        <topology evidence="1">Peripheral membrane protein</topology>
        <orientation evidence="1">Cytoplasmic side</orientation>
    </subcellularLocation>
</comment>
<sequence>MQNRGFKLQQVLNFRKEVEKARSLELAEAKRELDHAAERLKREEEHAAKVSAELAAKQAKGINANEFLMYSNFFHKKSKDIKRQREEVDTLDVKVAERRETLLVASKEKKVLELFKEKRVAADKKALSIKERDFIDEISVQKKSRLTP</sequence>
<evidence type="ECO:0000256" key="8">
    <source>
        <dbReference type="ARBA" id="ARBA00022927"/>
    </source>
</evidence>
<dbReference type="GO" id="GO:0005886">
    <property type="term" value="C:plasma membrane"/>
    <property type="evidence" value="ECO:0007669"/>
    <property type="project" value="UniProtKB-SubCell"/>
</dbReference>
<reference evidence="12 13" key="1">
    <citation type="submission" date="2021-05" db="EMBL/GenBank/DDBJ databases">
        <title>The draft genome of Geobacter pelophilus DSM 12255.</title>
        <authorList>
            <person name="Xu Z."/>
            <person name="Masuda Y."/>
            <person name="Itoh H."/>
            <person name="Senoo K."/>
        </authorList>
    </citation>
    <scope>NUCLEOTIDE SEQUENCE [LARGE SCALE GENOMIC DNA]</scope>
    <source>
        <strain evidence="12 13">DSM 12255</strain>
    </source>
</reference>
<evidence type="ECO:0000256" key="7">
    <source>
        <dbReference type="ARBA" id="ARBA00022795"/>
    </source>
</evidence>
<keyword evidence="12" id="KW-0966">Cell projection</keyword>
<keyword evidence="5" id="KW-1003">Cell membrane</keyword>
<dbReference type="EMBL" id="JAHCVJ010000002">
    <property type="protein sequence ID" value="MBT0663968.1"/>
    <property type="molecule type" value="Genomic_DNA"/>
</dbReference>
<gene>
    <name evidence="12" type="primary">fliJ</name>
    <name evidence="12" type="ORF">KI809_06605</name>
</gene>
<dbReference type="GO" id="GO:0009288">
    <property type="term" value="C:bacterial-type flagellum"/>
    <property type="evidence" value="ECO:0007669"/>
    <property type="project" value="InterPro"/>
</dbReference>
<name>A0AAW4L4R7_9BACT</name>
<dbReference type="GO" id="GO:0006935">
    <property type="term" value="P:chemotaxis"/>
    <property type="evidence" value="ECO:0007669"/>
    <property type="project" value="UniProtKB-KW"/>
</dbReference>
<evidence type="ECO:0000256" key="4">
    <source>
        <dbReference type="ARBA" id="ARBA00022448"/>
    </source>
</evidence>
<keyword evidence="11" id="KW-0175">Coiled coil</keyword>
<evidence type="ECO:0000256" key="3">
    <source>
        <dbReference type="ARBA" id="ARBA00020392"/>
    </source>
</evidence>
<keyword evidence="8" id="KW-0653">Protein transport</keyword>
<comment type="similarity">
    <text evidence="2">Belongs to the FliJ family.</text>
</comment>
<dbReference type="GO" id="GO:0044781">
    <property type="term" value="P:bacterial-type flagellum organization"/>
    <property type="evidence" value="ECO:0007669"/>
    <property type="project" value="UniProtKB-KW"/>
</dbReference>
<evidence type="ECO:0000256" key="11">
    <source>
        <dbReference type="SAM" id="Coils"/>
    </source>
</evidence>
<evidence type="ECO:0000313" key="13">
    <source>
        <dbReference type="Proteomes" id="UP000811899"/>
    </source>
</evidence>
<evidence type="ECO:0000256" key="1">
    <source>
        <dbReference type="ARBA" id="ARBA00004413"/>
    </source>
</evidence>
<evidence type="ECO:0000256" key="9">
    <source>
        <dbReference type="ARBA" id="ARBA00023136"/>
    </source>
</evidence>
<dbReference type="NCBIfam" id="TIGR02473">
    <property type="entry name" value="flagell_FliJ"/>
    <property type="match status" value="1"/>
</dbReference>
<dbReference type="InterPro" id="IPR053716">
    <property type="entry name" value="Flag_assembly_chemotaxis_eff"/>
</dbReference>
<dbReference type="Gene3D" id="1.10.287.1700">
    <property type="match status" value="1"/>
</dbReference>
<dbReference type="Proteomes" id="UP000811899">
    <property type="component" value="Unassembled WGS sequence"/>
</dbReference>
<accession>A0AAW4L4R7</accession>
<dbReference type="GO" id="GO:0015031">
    <property type="term" value="P:protein transport"/>
    <property type="evidence" value="ECO:0007669"/>
    <property type="project" value="UniProtKB-KW"/>
</dbReference>
<evidence type="ECO:0000256" key="6">
    <source>
        <dbReference type="ARBA" id="ARBA00022500"/>
    </source>
</evidence>